<reference evidence="1" key="1">
    <citation type="submission" date="2014-09" db="EMBL/GenBank/DDBJ databases">
        <authorList>
            <person name="Magalhaes I.L.F."/>
            <person name="Oliveira U."/>
            <person name="Santos F.R."/>
            <person name="Vidigal T.H.D.A."/>
            <person name="Brescovit A.D."/>
            <person name="Santos A.J."/>
        </authorList>
    </citation>
    <scope>NUCLEOTIDE SEQUENCE</scope>
    <source>
        <tissue evidence="1">Shoot tissue taken approximately 20 cm above the soil surface</tissue>
    </source>
</reference>
<dbReference type="AlphaFoldDB" id="A0A0A9A9T9"/>
<dbReference type="EMBL" id="GBRH01251222">
    <property type="protein sequence ID" value="JAD46673.1"/>
    <property type="molecule type" value="Transcribed_RNA"/>
</dbReference>
<name>A0A0A9A9T9_ARUDO</name>
<reference evidence="1" key="2">
    <citation type="journal article" date="2015" name="Data Brief">
        <title>Shoot transcriptome of the giant reed, Arundo donax.</title>
        <authorList>
            <person name="Barrero R.A."/>
            <person name="Guerrero F.D."/>
            <person name="Moolhuijzen P."/>
            <person name="Goolsby J.A."/>
            <person name="Tidwell J."/>
            <person name="Bellgard S.E."/>
            <person name="Bellgard M.I."/>
        </authorList>
    </citation>
    <scope>NUCLEOTIDE SEQUENCE</scope>
    <source>
        <tissue evidence="1">Shoot tissue taken approximately 20 cm above the soil surface</tissue>
    </source>
</reference>
<proteinExistence type="predicted"/>
<accession>A0A0A9A9T9</accession>
<organism evidence="1">
    <name type="scientific">Arundo donax</name>
    <name type="common">Giant reed</name>
    <name type="synonym">Donax arundinaceus</name>
    <dbReference type="NCBI Taxonomy" id="35708"/>
    <lineage>
        <taxon>Eukaryota</taxon>
        <taxon>Viridiplantae</taxon>
        <taxon>Streptophyta</taxon>
        <taxon>Embryophyta</taxon>
        <taxon>Tracheophyta</taxon>
        <taxon>Spermatophyta</taxon>
        <taxon>Magnoliopsida</taxon>
        <taxon>Liliopsida</taxon>
        <taxon>Poales</taxon>
        <taxon>Poaceae</taxon>
        <taxon>PACMAD clade</taxon>
        <taxon>Arundinoideae</taxon>
        <taxon>Arundineae</taxon>
        <taxon>Arundo</taxon>
    </lineage>
</organism>
<protein>
    <submittedName>
        <fullName evidence="1">Uncharacterized protein</fullName>
    </submittedName>
</protein>
<evidence type="ECO:0000313" key="1">
    <source>
        <dbReference type="EMBL" id="JAD46673.1"/>
    </source>
</evidence>
<sequence length="45" mass="4828">MAPAILFACRQLGVVFPLHAAMHLINALCMHGILDGLSKILGNQK</sequence>